<dbReference type="Pfam" id="PF04153">
    <property type="entry name" value="NOT2_3_5_C"/>
    <property type="match status" value="1"/>
</dbReference>
<dbReference type="GeneID" id="104985867"/>
<sequence>MADKRKLQGEIDRCLKKVSEGVEQFEDIWQKLHNAANANQKEKYEADLKKEIKKLQRLRDQIKTWVASNEIKDKRQLIDNRKLIETQMERFKVVERETKTKAYSKEGLGLAQKVDPAQKEKEEVGQWLTNTIDTLNMQVDQFESEVESLSVQTRKKKGDKDKQDRIEGLKRHIEKHRYHVRMLETILRMLDNDSILVDAIRKIKDDVEYYVDSSQDPDFEENEFLYDDLDLEDIPQALVATSPPSHSHMEDEIFNQSSSTPTSTTSSSPIPPSPANCTTENSEDDKKRGRSTDSEVSQSPAKNGSKPVHSSQHPQSPAVPLPVRPTRDPSLSLHPSVLLHRKEPSATAPVGAGGVAPGSGNNAGGPSLLVPLPVNPPSSPTPSFSEAKAAGSLLNGPPQFSATPEIKVGLRLTPGSLQLAEPPGSSPTPLRHHLGSGCSAAPCRGLCPLDPCLAVSTVTFLPTVSLSPRPAFPPQGTKAQYLAAKALKKQSWRFHTKYMMWFQRHEEPKTITDEFEQGTYIYFDYEKWGQRKKEGFTFEYRYLEDRDLQ</sequence>
<dbReference type="InterPro" id="IPR040168">
    <property type="entry name" value="Not2/3/5"/>
</dbReference>
<keyword evidence="8" id="KW-0804">Transcription</keyword>
<evidence type="ECO:0000313" key="13">
    <source>
        <dbReference type="Proteomes" id="UP000515208"/>
    </source>
</evidence>
<gene>
    <name evidence="14" type="primary">LOC104985867</name>
</gene>
<dbReference type="GO" id="GO:2000036">
    <property type="term" value="P:regulation of stem cell population maintenance"/>
    <property type="evidence" value="ECO:0007669"/>
    <property type="project" value="UniProtKB-ARBA"/>
</dbReference>
<evidence type="ECO:0000256" key="10">
    <source>
        <dbReference type="SAM" id="MobiDB-lite"/>
    </source>
</evidence>
<name>A0A6P3H5X7_BISBB</name>
<evidence type="ECO:0000256" key="9">
    <source>
        <dbReference type="ARBA" id="ARBA00023242"/>
    </source>
</evidence>
<protein>
    <submittedName>
        <fullName evidence="14">CCR4-NOT transcription complex subunit 3-like</fullName>
    </submittedName>
</protein>
<evidence type="ECO:0000256" key="2">
    <source>
        <dbReference type="ARBA" id="ARBA00004496"/>
    </source>
</evidence>
<dbReference type="AlphaFoldDB" id="A0A6P3H5X7"/>
<feature type="compositionally biased region" description="Gly residues" evidence="10">
    <location>
        <begin position="351"/>
        <end position="363"/>
    </location>
</feature>
<feature type="domain" description="NOT2/NOT3/NOT5 C-terminal" evidence="12">
    <location>
        <begin position="475"/>
        <end position="543"/>
    </location>
</feature>
<feature type="region of interest" description="Disordered" evidence="10">
    <location>
        <begin position="346"/>
        <end position="386"/>
    </location>
</feature>
<dbReference type="OrthoDB" id="293823at2759"/>
<dbReference type="PIRSF" id="PIRSF005290">
    <property type="entry name" value="NOT_su_3_5"/>
    <property type="match status" value="1"/>
</dbReference>
<keyword evidence="5" id="KW-0678">Repressor</keyword>
<feature type="compositionally biased region" description="Polar residues" evidence="10">
    <location>
        <begin position="294"/>
        <end position="315"/>
    </location>
</feature>
<evidence type="ECO:0000256" key="3">
    <source>
        <dbReference type="ARBA" id="ARBA00007682"/>
    </source>
</evidence>
<proteinExistence type="inferred from homology"/>
<evidence type="ECO:0000256" key="4">
    <source>
        <dbReference type="ARBA" id="ARBA00022490"/>
    </source>
</evidence>
<comment type="similarity">
    <text evidence="3">Belongs to the CNOT2/3/5 family.</text>
</comment>
<evidence type="ECO:0000256" key="6">
    <source>
        <dbReference type="ARBA" id="ARBA00022553"/>
    </source>
</evidence>
<comment type="subcellular location">
    <subcellularLocation>
        <location evidence="2">Cytoplasm</location>
    </subcellularLocation>
    <subcellularLocation>
        <location evidence="1">Nucleus</location>
    </subcellularLocation>
</comment>
<dbReference type="KEGG" id="bbis:104985867"/>
<dbReference type="InterPro" id="IPR007207">
    <property type="entry name" value="Not_N"/>
</dbReference>
<keyword evidence="6" id="KW-0597">Phosphoprotein</keyword>
<organism evidence="13 14">
    <name type="scientific">Bison bison bison</name>
    <name type="common">North American plains bison</name>
    <dbReference type="NCBI Taxonomy" id="43346"/>
    <lineage>
        <taxon>Eukaryota</taxon>
        <taxon>Metazoa</taxon>
        <taxon>Chordata</taxon>
        <taxon>Craniata</taxon>
        <taxon>Vertebrata</taxon>
        <taxon>Euteleostomi</taxon>
        <taxon>Mammalia</taxon>
        <taxon>Eutheria</taxon>
        <taxon>Laurasiatheria</taxon>
        <taxon>Artiodactyla</taxon>
        <taxon>Ruminantia</taxon>
        <taxon>Pecora</taxon>
        <taxon>Bovidae</taxon>
        <taxon>Bovinae</taxon>
        <taxon>Bison</taxon>
    </lineage>
</organism>
<dbReference type="PANTHER" id="PTHR23326">
    <property type="entry name" value="CCR4 NOT-RELATED"/>
    <property type="match status" value="1"/>
</dbReference>
<dbReference type="Pfam" id="PF04065">
    <property type="entry name" value="Not3"/>
    <property type="match status" value="1"/>
</dbReference>
<dbReference type="GO" id="GO:0005634">
    <property type="term" value="C:nucleus"/>
    <property type="evidence" value="ECO:0007669"/>
    <property type="project" value="UniProtKB-SubCell"/>
</dbReference>
<dbReference type="GO" id="GO:0030015">
    <property type="term" value="C:CCR4-NOT core complex"/>
    <property type="evidence" value="ECO:0007669"/>
    <property type="project" value="InterPro"/>
</dbReference>
<keyword evidence="13" id="KW-1185">Reference proteome</keyword>
<keyword evidence="7" id="KW-0805">Transcription regulation</keyword>
<dbReference type="InterPro" id="IPR007282">
    <property type="entry name" value="NOT2/3/5_C"/>
</dbReference>
<dbReference type="GO" id="GO:0005737">
    <property type="term" value="C:cytoplasm"/>
    <property type="evidence" value="ECO:0007669"/>
    <property type="project" value="UniProtKB-SubCell"/>
</dbReference>
<dbReference type="Gene3D" id="2.30.30.1020">
    <property type="entry name" value="CCR4-NOT complex subunit 2/3/5, C-terminal domain"/>
    <property type="match status" value="1"/>
</dbReference>
<keyword evidence="4" id="KW-0963">Cytoplasm</keyword>
<evidence type="ECO:0000256" key="7">
    <source>
        <dbReference type="ARBA" id="ARBA00023015"/>
    </source>
</evidence>
<reference evidence="14" key="1">
    <citation type="submission" date="2025-08" db="UniProtKB">
        <authorList>
            <consortium name="RefSeq"/>
        </authorList>
    </citation>
    <scope>IDENTIFICATION</scope>
    <source>
        <tissue evidence="14">Blood</tissue>
    </source>
</reference>
<dbReference type="Proteomes" id="UP000515208">
    <property type="component" value="Unplaced"/>
</dbReference>
<keyword evidence="9" id="KW-0539">Nucleus</keyword>
<dbReference type="GO" id="GO:0006355">
    <property type="term" value="P:regulation of DNA-templated transcription"/>
    <property type="evidence" value="ECO:0007669"/>
    <property type="project" value="InterPro"/>
</dbReference>
<feature type="compositionally biased region" description="Basic and acidic residues" evidence="10">
    <location>
        <begin position="284"/>
        <end position="293"/>
    </location>
</feature>
<feature type="compositionally biased region" description="Low complexity" evidence="10">
    <location>
        <begin position="257"/>
        <end position="268"/>
    </location>
</feature>
<dbReference type="InterPro" id="IPR038635">
    <property type="entry name" value="CCR4-NOT_su2/3/5_C_sf"/>
</dbReference>
<accession>A0A6P3H5X7</accession>
<evidence type="ECO:0000256" key="8">
    <source>
        <dbReference type="ARBA" id="ARBA00023163"/>
    </source>
</evidence>
<evidence type="ECO:0000313" key="14">
    <source>
        <dbReference type="RefSeq" id="XP_010834567.1"/>
    </source>
</evidence>
<evidence type="ECO:0000256" key="5">
    <source>
        <dbReference type="ARBA" id="ARBA00022491"/>
    </source>
</evidence>
<feature type="domain" description="CCR4-Not complex component Not N-terminal" evidence="11">
    <location>
        <begin position="4"/>
        <end position="232"/>
    </location>
</feature>
<feature type="region of interest" description="Disordered" evidence="10">
    <location>
        <begin position="240"/>
        <end position="332"/>
    </location>
</feature>
<evidence type="ECO:0000259" key="11">
    <source>
        <dbReference type="Pfam" id="PF04065"/>
    </source>
</evidence>
<evidence type="ECO:0000256" key="1">
    <source>
        <dbReference type="ARBA" id="ARBA00004123"/>
    </source>
</evidence>
<dbReference type="RefSeq" id="XP_010834567.1">
    <property type="nucleotide sequence ID" value="XM_010836265.1"/>
</dbReference>
<dbReference type="InterPro" id="IPR012270">
    <property type="entry name" value="CCR4-NOT_su3/5"/>
</dbReference>
<evidence type="ECO:0000259" key="12">
    <source>
        <dbReference type="Pfam" id="PF04153"/>
    </source>
</evidence>